<accession>A0ACA9RCK0</accession>
<dbReference type="Proteomes" id="UP000789920">
    <property type="component" value="Unassembled WGS sequence"/>
</dbReference>
<feature type="non-terminal residue" evidence="1">
    <location>
        <position position="1"/>
    </location>
</feature>
<dbReference type="EMBL" id="CAJVQC010049106">
    <property type="protein sequence ID" value="CAG8787154.1"/>
    <property type="molecule type" value="Genomic_DNA"/>
</dbReference>
<proteinExistence type="predicted"/>
<evidence type="ECO:0000313" key="1">
    <source>
        <dbReference type="EMBL" id="CAG8787154.1"/>
    </source>
</evidence>
<comment type="caution">
    <text evidence="1">The sequence shown here is derived from an EMBL/GenBank/DDBJ whole genome shotgun (WGS) entry which is preliminary data.</text>
</comment>
<organism evidence="1 2">
    <name type="scientific">Racocetra persica</name>
    <dbReference type="NCBI Taxonomy" id="160502"/>
    <lineage>
        <taxon>Eukaryota</taxon>
        <taxon>Fungi</taxon>
        <taxon>Fungi incertae sedis</taxon>
        <taxon>Mucoromycota</taxon>
        <taxon>Glomeromycotina</taxon>
        <taxon>Glomeromycetes</taxon>
        <taxon>Diversisporales</taxon>
        <taxon>Gigasporaceae</taxon>
        <taxon>Racocetra</taxon>
    </lineage>
</organism>
<keyword evidence="2" id="KW-1185">Reference proteome</keyword>
<name>A0ACA9RCK0_9GLOM</name>
<sequence length="74" mass="8375">YQDELAIYKSSQQQEFSDDFYASETQLNRLTSSSSSTMPRQTTLPVLFLLAPENVQINIDLVTAFAEADILLEK</sequence>
<gene>
    <name evidence="1" type="ORF">RPERSI_LOCUS18493</name>
</gene>
<feature type="non-terminal residue" evidence="1">
    <location>
        <position position="74"/>
    </location>
</feature>
<protein>
    <submittedName>
        <fullName evidence="1">27583_t:CDS:1</fullName>
    </submittedName>
</protein>
<evidence type="ECO:0000313" key="2">
    <source>
        <dbReference type="Proteomes" id="UP000789920"/>
    </source>
</evidence>
<reference evidence="1" key="1">
    <citation type="submission" date="2021-06" db="EMBL/GenBank/DDBJ databases">
        <authorList>
            <person name="Kallberg Y."/>
            <person name="Tangrot J."/>
            <person name="Rosling A."/>
        </authorList>
    </citation>
    <scope>NUCLEOTIDE SEQUENCE</scope>
    <source>
        <strain evidence="1">MA461A</strain>
    </source>
</reference>